<keyword evidence="9" id="KW-0812">Transmembrane</keyword>
<dbReference type="EC" id="2.7.13.3" evidence="2"/>
<dbReference type="SUPFAM" id="SSF55874">
    <property type="entry name" value="ATPase domain of HSP90 chaperone/DNA topoisomerase II/histidine kinase"/>
    <property type="match status" value="1"/>
</dbReference>
<dbReference type="OrthoDB" id="227596at2"/>
<evidence type="ECO:0000256" key="2">
    <source>
        <dbReference type="ARBA" id="ARBA00012438"/>
    </source>
</evidence>
<dbReference type="InterPro" id="IPR003594">
    <property type="entry name" value="HATPase_dom"/>
</dbReference>
<keyword evidence="3" id="KW-0597">Phosphoprotein</keyword>
<accession>A0A4Q2S118</accession>
<feature type="transmembrane region" description="Helical" evidence="9">
    <location>
        <begin position="47"/>
        <end position="64"/>
    </location>
</feature>
<organism evidence="12 13">
    <name type="scientific">Nocardioides oleivorans</name>
    <dbReference type="NCBI Taxonomy" id="273676"/>
    <lineage>
        <taxon>Bacteria</taxon>
        <taxon>Bacillati</taxon>
        <taxon>Actinomycetota</taxon>
        <taxon>Actinomycetes</taxon>
        <taxon>Propionibacteriales</taxon>
        <taxon>Nocardioidaceae</taxon>
        <taxon>Nocardioides</taxon>
    </lineage>
</organism>
<proteinExistence type="predicted"/>
<protein>
    <recommendedName>
        <fullName evidence="2">histidine kinase</fullName>
        <ecNumber evidence="2">2.7.13.3</ecNumber>
    </recommendedName>
</protein>
<keyword evidence="5" id="KW-0547">Nucleotide-binding</keyword>
<reference evidence="12 13" key="1">
    <citation type="submission" date="2019-01" db="EMBL/GenBank/DDBJ databases">
        <title>Novel species of Nocardioides.</title>
        <authorList>
            <person name="Liu Q."/>
            <person name="Xin Y.-H."/>
        </authorList>
    </citation>
    <scope>NUCLEOTIDE SEQUENCE [LARGE SCALE GENOMIC DNA]</scope>
    <source>
        <strain evidence="12 13">CGMCC 4.6882</strain>
    </source>
</reference>
<evidence type="ECO:0000256" key="4">
    <source>
        <dbReference type="ARBA" id="ARBA00022679"/>
    </source>
</evidence>
<keyword evidence="4" id="KW-0808">Transferase</keyword>
<dbReference type="InterPro" id="IPR036890">
    <property type="entry name" value="HATPase_C_sf"/>
</dbReference>
<comment type="caution">
    <text evidence="12">The sequence shown here is derived from an EMBL/GenBank/DDBJ whole genome shotgun (WGS) entry which is preliminary data.</text>
</comment>
<dbReference type="RefSeq" id="WP_129400661.1">
    <property type="nucleotide sequence ID" value="NZ_SDWT01000001.1"/>
</dbReference>
<dbReference type="GO" id="GO:0046983">
    <property type="term" value="F:protein dimerization activity"/>
    <property type="evidence" value="ECO:0007669"/>
    <property type="project" value="InterPro"/>
</dbReference>
<evidence type="ECO:0000256" key="3">
    <source>
        <dbReference type="ARBA" id="ARBA00022553"/>
    </source>
</evidence>
<dbReference type="Pfam" id="PF07730">
    <property type="entry name" value="HisKA_3"/>
    <property type="match status" value="1"/>
</dbReference>
<dbReference type="EMBL" id="SDWT01000001">
    <property type="protein sequence ID" value="RYB95321.1"/>
    <property type="molecule type" value="Genomic_DNA"/>
</dbReference>
<dbReference type="PANTHER" id="PTHR24421">
    <property type="entry name" value="NITRATE/NITRITE SENSOR PROTEIN NARX-RELATED"/>
    <property type="match status" value="1"/>
</dbReference>
<feature type="transmembrane region" description="Helical" evidence="9">
    <location>
        <begin position="93"/>
        <end position="111"/>
    </location>
</feature>
<keyword evidence="9" id="KW-1133">Transmembrane helix</keyword>
<dbReference type="PANTHER" id="PTHR24421:SF10">
    <property type="entry name" value="NITRATE_NITRITE SENSOR PROTEIN NARQ"/>
    <property type="match status" value="1"/>
</dbReference>
<sequence>MLTFVRSLWRLPAPADAAPPGVLDRAFVVAVAVAAVVETLLRDDLEWRWATLVGFLVWLPTLVVRRTSPSLPVTVFGAVNLVTWIAASNLGGAPGDLSTGLVALLIPYSLARWASGRDAVVGLWLFALVVAYAIFHEGMPAGDRIGATAVCVAAASVGVAVRTRSLLRSRQLDDVRQQERERLARDLHDTVAHHLTAIAISAQAGLAVADDRPEAAKDALRRIDEEASRTLTETREVVRMLRTEEDAPDRPIDDLTGLATATGPGPAVEVTVGDGVDALSPTVAAAVHRIAQEAVANARRHAVGATSVQVSVDIQGDDLALTVVDDGTASTRNGAGFGIVGMTERADLLGGRLDAGPRPAGGWQVVATLPVDGRR</sequence>
<dbReference type="GO" id="GO:0005524">
    <property type="term" value="F:ATP binding"/>
    <property type="evidence" value="ECO:0007669"/>
    <property type="project" value="UniProtKB-KW"/>
</dbReference>
<dbReference type="GO" id="GO:0016020">
    <property type="term" value="C:membrane"/>
    <property type="evidence" value="ECO:0007669"/>
    <property type="project" value="InterPro"/>
</dbReference>
<dbReference type="CDD" id="cd16917">
    <property type="entry name" value="HATPase_UhpB-NarQ-NarX-like"/>
    <property type="match status" value="1"/>
</dbReference>
<evidence type="ECO:0000256" key="1">
    <source>
        <dbReference type="ARBA" id="ARBA00000085"/>
    </source>
</evidence>
<comment type="catalytic activity">
    <reaction evidence="1">
        <text>ATP + protein L-histidine = ADP + protein N-phospho-L-histidine.</text>
        <dbReference type="EC" id="2.7.13.3"/>
    </reaction>
</comment>
<dbReference type="InterPro" id="IPR050482">
    <property type="entry name" value="Sensor_HK_TwoCompSys"/>
</dbReference>
<name>A0A4Q2S118_9ACTN</name>
<evidence type="ECO:0000256" key="5">
    <source>
        <dbReference type="ARBA" id="ARBA00022741"/>
    </source>
</evidence>
<dbReference type="Gene3D" id="3.30.565.10">
    <property type="entry name" value="Histidine kinase-like ATPase, C-terminal domain"/>
    <property type="match status" value="1"/>
</dbReference>
<dbReference type="GO" id="GO:0000155">
    <property type="term" value="F:phosphorelay sensor kinase activity"/>
    <property type="evidence" value="ECO:0007669"/>
    <property type="project" value="InterPro"/>
</dbReference>
<keyword evidence="9" id="KW-0472">Membrane</keyword>
<keyword evidence="13" id="KW-1185">Reference proteome</keyword>
<evidence type="ECO:0000256" key="8">
    <source>
        <dbReference type="ARBA" id="ARBA00023012"/>
    </source>
</evidence>
<feature type="domain" description="Histidine kinase/HSP90-like ATPase" evidence="10">
    <location>
        <begin position="285"/>
        <end position="372"/>
    </location>
</feature>
<evidence type="ECO:0000313" key="13">
    <source>
        <dbReference type="Proteomes" id="UP000294071"/>
    </source>
</evidence>
<evidence type="ECO:0000259" key="11">
    <source>
        <dbReference type="Pfam" id="PF07730"/>
    </source>
</evidence>
<keyword evidence="7" id="KW-0067">ATP-binding</keyword>
<feature type="transmembrane region" description="Helical" evidence="9">
    <location>
        <begin position="118"/>
        <end position="135"/>
    </location>
</feature>
<evidence type="ECO:0000256" key="7">
    <source>
        <dbReference type="ARBA" id="ARBA00022840"/>
    </source>
</evidence>
<dbReference type="AlphaFoldDB" id="A0A4Q2S118"/>
<evidence type="ECO:0000313" key="12">
    <source>
        <dbReference type="EMBL" id="RYB95321.1"/>
    </source>
</evidence>
<gene>
    <name evidence="12" type="ORF">EUA93_13825</name>
</gene>
<dbReference type="InterPro" id="IPR011712">
    <property type="entry name" value="Sig_transdc_His_kin_sub3_dim/P"/>
</dbReference>
<feature type="transmembrane region" description="Helical" evidence="9">
    <location>
        <begin position="141"/>
        <end position="161"/>
    </location>
</feature>
<keyword evidence="8" id="KW-0902">Two-component regulatory system</keyword>
<feature type="domain" description="Signal transduction histidine kinase subgroup 3 dimerisation and phosphoacceptor" evidence="11">
    <location>
        <begin position="179"/>
        <end position="245"/>
    </location>
</feature>
<dbReference type="Gene3D" id="1.20.5.1930">
    <property type="match status" value="1"/>
</dbReference>
<evidence type="ECO:0000256" key="9">
    <source>
        <dbReference type="SAM" id="Phobius"/>
    </source>
</evidence>
<dbReference type="Proteomes" id="UP000294071">
    <property type="component" value="Unassembled WGS sequence"/>
</dbReference>
<evidence type="ECO:0000256" key="6">
    <source>
        <dbReference type="ARBA" id="ARBA00022777"/>
    </source>
</evidence>
<evidence type="ECO:0000259" key="10">
    <source>
        <dbReference type="Pfam" id="PF02518"/>
    </source>
</evidence>
<keyword evidence="6 12" id="KW-0418">Kinase</keyword>
<dbReference type="Pfam" id="PF02518">
    <property type="entry name" value="HATPase_c"/>
    <property type="match status" value="1"/>
</dbReference>